<keyword evidence="2 3" id="KW-0732">Signal</keyword>
<gene>
    <name evidence="5" type="ORF">ACFYXQ_07085</name>
</gene>
<evidence type="ECO:0000313" key="5">
    <source>
        <dbReference type="EMBL" id="MFF3567533.1"/>
    </source>
</evidence>
<sequence length="415" mass="42351">MRRVGAIAAAVCAAALVLSACGPGGTGVATNGPVNVGVLTSLSGVAAGQYADSERGAQARFAAYKDAGGKCASRGFDVVVGDDQSTPQGALTATQRLVQQEHAYAVLPISTYFYGAGQYAGTQAKQTPFLGGAFDGGDQWLNPKYGNLFAAMSGTDFDKAATTYGDYWKRIGGTKVAVVAANTPSAAKSGEGAALSAEHAGLQRGYINEREPLGPMDVGPAVLGIEQSGADVLYAVLLPNTAYALVAALHQAGIQMKSVLLATGYGADLLKSPPAVASAQGIGFLTSYAPVELNTPVTQAWSAALRKYAGSQTGLPSFSMAVGWISADLLVHGLELAGCHATQSQLINALRADKTFTAGGLFPQPAELRQRGTYSVGGPGNCSYVSILRGQAFAPDPNGSPACGTEIPGVRVEPK</sequence>
<dbReference type="Gene3D" id="3.40.50.2300">
    <property type="match status" value="2"/>
</dbReference>
<dbReference type="Proteomes" id="UP001601992">
    <property type="component" value="Unassembled WGS sequence"/>
</dbReference>
<dbReference type="PROSITE" id="PS51257">
    <property type="entry name" value="PROKAR_LIPOPROTEIN"/>
    <property type="match status" value="1"/>
</dbReference>
<evidence type="ECO:0000259" key="4">
    <source>
        <dbReference type="Pfam" id="PF13458"/>
    </source>
</evidence>
<evidence type="ECO:0000256" key="2">
    <source>
        <dbReference type="ARBA" id="ARBA00022729"/>
    </source>
</evidence>
<dbReference type="InterPro" id="IPR028081">
    <property type="entry name" value="Leu-bd"/>
</dbReference>
<feature type="signal peptide" evidence="3">
    <location>
        <begin position="1"/>
        <end position="20"/>
    </location>
</feature>
<comment type="similarity">
    <text evidence="1">Belongs to the leucine-binding protein family.</text>
</comment>
<dbReference type="RefSeq" id="WP_387402839.1">
    <property type="nucleotide sequence ID" value="NZ_JBIAQY010000002.1"/>
</dbReference>
<dbReference type="InterPro" id="IPR051010">
    <property type="entry name" value="BCAA_transport"/>
</dbReference>
<evidence type="ECO:0000256" key="3">
    <source>
        <dbReference type="SAM" id="SignalP"/>
    </source>
</evidence>
<dbReference type="PANTHER" id="PTHR30483:SF6">
    <property type="entry name" value="PERIPLASMIC BINDING PROTEIN OF ABC TRANSPORTER FOR NATURAL AMINO ACIDS"/>
    <property type="match status" value="1"/>
</dbReference>
<evidence type="ECO:0000313" key="6">
    <source>
        <dbReference type="Proteomes" id="UP001601992"/>
    </source>
</evidence>
<feature type="domain" description="Leucine-binding protein" evidence="4">
    <location>
        <begin position="33"/>
        <end position="358"/>
    </location>
</feature>
<dbReference type="InterPro" id="IPR028082">
    <property type="entry name" value="Peripla_BP_I"/>
</dbReference>
<organism evidence="5 6">
    <name type="scientific">Nocardia jiangxiensis</name>
    <dbReference type="NCBI Taxonomy" id="282685"/>
    <lineage>
        <taxon>Bacteria</taxon>
        <taxon>Bacillati</taxon>
        <taxon>Actinomycetota</taxon>
        <taxon>Actinomycetes</taxon>
        <taxon>Mycobacteriales</taxon>
        <taxon>Nocardiaceae</taxon>
        <taxon>Nocardia</taxon>
    </lineage>
</organism>
<keyword evidence="6" id="KW-1185">Reference proteome</keyword>
<dbReference type="PANTHER" id="PTHR30483">
    <property type="entry name" value="LEUCINE-SPECIFIC-BINDING PROTEIN"/>
    <property type="match status" value="1"/>
</dbReference>
<evidence type="ECO:0000256" key="1">
    <source>
        <dbReference type="ARBA" id="ARBA00010062"/>
    </source>
</evidence>
<protein>
    <submittedName>
        <fullName evidence="5">ABC transporter substrate-binding protein</fullName>
    </submittedName>
</protein>
<dbReference type="SUPFAM" id="SSF53822">
    <property type="entry name" value="Periplasmic binding protein-like I"/>
    <property type="match status" value="1"/>
</dbReference>
<dbReference type="Pfam" id="PF13458">
    <property type="entry name" value="Peripla_BP_6"/>
    <property type="match status" value="1"/>
</dbReference>
<dbReference type="CDD" id="cd06341">
    <property type="entry name" value="PBP1_ABC_ligand_binding-like"/>
    <property type="match status" value="1"/>
</dbReference>
<accession>A0ABW6RVZ3</accession>
<proteinExistence type="inferred from homology"/>
<reference evidence="5 6" key="1">
    <citation type="submission" date="2024-10" db="EMBL/GenBank/DDBJ databases">
        <title>The Natural Products Discovery Center: Release of the First 8490 Sequenced Strains for Exploring Actinobacteria Biosynthetic Diversity.</title>
        <authorList>
            <person name="Kalkreuter E."/>
            <person name="Kautsar S.A."/>
            <person name="Yang D."/>
            <person name="Bader C.D."/>
            <person name="Teijaro C.N."/>
            <person name="Fluegel L."/>
            <person name="Davis C.M."/>
            <person name="Simpson J.R."/>
            <person name="Lauterbach L."/>
            <person name="Steele A.D."/>
            <person name="Gui C."/>
            <person name="Meng S."/>
            <person name="Li G."/>
            <person name="Viehrig K."/>
            <person name="Ye F."/>
            <person name="Su P."/>
            <person name="Kiefer A.F."/>
            <person name="Nichols A."/>
            <person name="Cepeda A.J."/>
            <person name="Yan W."/>
            <person name="Fan B."/>
            <person name="Jiang Y."/>
            <person name="Adhikari A."/>
            <person name="Zheng C.-J."/>
            <person name="Schuster L."/>
            <person name="Cowan T.M."/>
            <person name="Smanski M.J."/>
            <person name="Chevrette M.G."/>
            <person name="De Carvalho L.P.S."/>
            <person name="Shen B."/>
        </authorList>
    </citation>
    <scope>NUCLEOTIDE SEQUENCE [LARGE SCALE GENOMIC DNA]</scope>
    <source>
        <strain evidence="5 6">NPDC002593</strain>
    </source>
</reference>
<feature type="chain" id="PRO_5045183695" evidence="3">
    <location>
        <begin position="21"/>
        <end position="415"/>
    </location>
</feature>
<comment type="caution">
    <text evidence="5">The sequence shown here is derived from an EMBL/GenBank/DDBJ whole genome shotgun (WGS) entry which is preliminary data.</text>
</comment>
<name>A0ABW6RVZ3_9NOCA</name>
<dbReference type="EMBL" id="JBIAQY010000002">
    <property type="protein sequence ID" value="MFF3567533.1"/>
    <property type="molecule type" value="Genomic_DNA"/>
</dbReference>